<evidence type="ECO:0000313" key="1">
    <source>
        <dbReference type="EMBL" id="CAG8574300.1"/>
    </source>
</evidence>
<feature type="non-terminal residue" evidence="1">
    <location>
        <position position="83"/>
    </location>
</feature>
<sequence>MNKKDALYRSTRTLATELTNTQKILNKLDAITAMLATLHNDLALSIYHLDEVEKYLNIFTIISKKAAELNEVVKAEGAMKTDT</sequence>
<evidence type="ECO:0000313" key="2">
    <source>
        <dbReference type="Proteomes" id="UP000789570"/>
    </source>
</evidence>
<gene>
    <name evidence="1" type="ORF">FCALED_LOCUS7252</name>
</gene>
<reference evidence="1" key="1">
    <citation type="submission" date="2021-06" db="EMBL/GenBank/DDBJ databases">
        <authorList>
            <person name="Kallberg Y."/>
            <person name="Tangrot J."/>
            <person name="Rosling A."/>
        </authorList>
    </citation>
    <scope>NUCLEOTIDE SEQUENCE</scope>
    <source>
        <strain evidence="1">UK204</strain>
    </source>
</reference>
<protein>
    <submittedName>
        <fullName evidence="1">15959_t:CDS:1</fullName>
    </submittedName>
</protein>
<dbReference type="Proteomes" id="UP000789570">
    <property type="component" value="Unassembled WGS sequence"/>
</dbReference>
<keyword evidence="2" id="KW-1185">Reference proteome</keyword>
<name>A0A9N9BS07_9GLOM</name>
<comment type="caution">
    <text evidence="1">The sequence shown here is derived from an EMBL/GenBank/DDBJ whole genome shotgun (WGS) entry which is preliminary data.</text>
</comment>
<dbReference type="AlphaFoldDB" id="A0A9N9BS07"/>
<dbReference type="EMBL" id="CAJVPQ010001889">
    <property type="protein sequence ID" value="CAG8574300.1"/>
    <property type="molecule type" value="Genomic_DNA"/>
</dbReference>
<organism evidence="1 2">
    <name type="scientific">Funneliformis caledonium</name>
    <dbReference type="NCBI Taxonomy" id="1117310"/>
    <lineage>
        <taxon>Eukaryota</taxon>
        <taxon>Fungi</taxon>
        <taxon>Fungi incertae sedis</taxon>
        <taxon>Mucoromycota</taxon>
        <taxon>Glomeromycotina</taxon>
        <taxon>Glomeromycetes</taxon>
        <taxon>Glomerales</taxon>
        <taxon>Glomeraceae</taxon>
        <taxon>Funneliformis</taxon>
    </lineage>
</organism>
<accession>A0A9N9BS07</accession>
<proteinExistence type="predicted"/>